<comment type="caution">
    <text evidence="1">The sequence shown here is derived from an EMBL/GenBank/DDBJ whole genome shotgun (WGS) entry which is preliminary data.</text>
</comment>
<dbReference type="EMBL" id="MU273939">
    <property type="protein sequence ID" value="KAI0027295.1"/>
    <property type="molecule type" value="Genomic_DNA"/>
</dbReference>
<proteinExistence type="predicted"/>
<keyword evidence="2" id="KW-1185">Reference proteome</keyword>
<accession>A0ACB8Q722</accession>
<sequence length="291" mass="30549">MTPDAPDNGRAPLITAVRTIRSRPELSGAVRTSGVPRPFDPFCASPKTNHSALTLLELFREGVHNKIQDERYTGIQNRRARDRRRDMREMALAAGATLLGSAKESVAASETGVSVVVAVDSADVVAAVDAAFVGVATSLVAIGQISEMIGYLMGYPDPPALAKGRWSSTRAHTHAGVDRNPKRDTKFPSLTGTCRVVVAAPSIAAVPVGSSCGSLWLRLLAVPTFCGAGAAQHSPAKSTGKSSPSLLSLPPKVHAKGEKVSVPEATFVLQRGNTLWTDVGGKEAKCQPGHQ</sequence>
<reference evidence="1" key="2">
    <citation type="journal article" date="2022" name="New Phytol.">
        <title>Evolutionary transition to the ectomycorrhizal habit in the genomes of a hyperdiverse lineage of mushroom-forming fungi.</title>
        <authorList>
            <person name="Looney B."/>
            <person name="Miyauchi S."/>
            <person name="Morin E."/>
            <person name="Drula E."/>
            <person name="Courty P.E."/>
            <person name="Kohler A."/>
            <person name="Kuo A."/>
            <person name="LaButti K."/>
            <person name="Pangilinan J."/>
            <person name="Lipzen A."/>
            <person name="Riley R."/>
            <person name="Andreopoulos W."/>
            <person name="He G."/>
            <person name="Johnson J."/>
            <person name="Nolan M."/>
            <person name="Tritt A."/>
            <person name="Barry K.W."/>
            <person name="Grigoriev I.V."/>
            <person name="Nagy L.G."/>
            <person name="Hibbett D."/>
            <person name="Henrissat B."/>
            <person name="Matheny P.B."/>
            <person name="Labbe J."/>
            <person name="Martin F.M."/>
        </authorList>
    </citation>
    <scope>NUCLEOTIDE SEQUENCE</scope>
    <source>
        <strain evidence="1">EC-137</strain>
    </source>
</reference>
<dbReference type="Proteomes" id="UP000814128">
    <property type="component" value="Unassembled WGS sequence"/>
</dbReference>
<gene>
    <name evidence="1" type="ORF">K488DRAFT_74652</name>
</gene>
<name>A0ACB8Q722_9AGAM</name>
<protein>
    <submittedName>
        <fullName evidence="1">Uncharacterized protein</fullName>
    </submittedName>
</protein>
<evidence type="ECO:0000313" key="2">
    <source>
        <dbReference type="Proteomes" id="UP000814128"/>
    </source>
</evidence>
<reference evidence="1" key="1">
    <citation type="submission" date="2021-02" db="EMBL/GenBank/DDBJ databases">
        <authorList>
            <consortium name="DOE Joint Genome Institute"/>
            <person name="Ahrendt S."/>
            <person name="Looney B.P."/>
            <person name="Miyauchi S."/>
            <person name="Morin E."/>
            <person name="Drula E."/>
            <person name="Courty P.E."/>
            <person name="Chicoki N."/>
            <person name="Fauchery L."/>
            <person name="Kohler A."/>
            <person name="Kuo A."/>
            <person name="Labutti K."/>
            <person name="Pangilinan J."/>
            <person name="Lipzen A."/>
            <person name="Riley R."/>
            <person name="Andreopoulos W."/>
            <person name="He G."/>
            <person name="Johnson J."/>
            <person name="Barry K.W."/>
            <person name="Grigoriev I.V."/>
            <person name="Nagy L."/>
            <person name="Hibbett D."/>
            <person name="Henrissat B."/>
            <person name="Matheny P.B."/>
            <person name="Labbe J."/>
            <person name="Martin F."/>
        </authorList>
    </citation>
    <scope>NUCLEOTIDE SEQUENCE</scope>
    <source>
        <strain evidence="1">EC-137</strain>
    </source>
</reference>
<evidence type="ECO:0000313" key="1">
    <source>
        <dbReference type="EMBL" id="KAI0027295.1"/>
    </source>
</evidence>
<organism evidence="1 2">
    <name type="scientific">Vararia minispora EC-137</name>
    <dbReference type="NCBI Taxonomy" id="1314806"/>
    <lineage>
        <taxon>Eukaryota</taxon>
        <taxon>Fungi</taxon>
        <taxon>Dikarya</taxon>
        <taxon>Basidiomycota</taxon>
        <taxon>Agaricomycotina</taxon>
        <taxon>Agaricomycetes</taxon>
        <taxon>Russulales</taxon>
        <taxon>Lachnocladiaceae</taxon>
        <taxon>Vararia</taxon>
    </lineage>
</organism>